<dbReference type="OrthoDB" id="439808at2759"/>
<keyword evidence="1 2" id="KW-0694">RNA-binding</keyword>
<dbReference type="PROSITE" id="PS50102">
    <property type="entry name" value="RRM"/>
    <property type="match status" value="1"/>
</dbReference>
<dbReference type="InterPro" id="IPR012677">
    <property type="entry name" value="Nucleotide-bd_a/b_plait_sf"/>
</dbReference>
<dbReference type="Proteomes" id="UP000796880">
    <property type="component" value="Unassembled WGS sequence"/>
</dbReference>
<protein>
    <recommendedName>
        <fullName evidence="4">RRM domain-containing protein</fullName>
    </recommendedName>
</protein>
<comment type="caution">
    <text evidence="5">The sequence shown here is derived from an EMBL/GenBank/DDBJ whole genome shotgun (WGS) entry which is preliminary data.</text>
</comment>
<name>A0A8K0E1W6_9ROSA</name>
<dbReference type="GO" id="GO:0003723">
    <property type="term" value="F:RNA binding"/>
    <property type="evidence" value="ECO:0007669"/>
    <property type="project" value="UniProtKB-UniRule"/>
</dbReference>
<dbReference type="FunFam" id="3.30.70.330:FF:000571">
    <property type="entry name" value="Glycine-rich RNA-binding protein 3 mitochondrial"/>
    <property type="match status" value="1"/>
</dbReference>
<dbReference type="CDD" id="cd21608">
    <property type="entry name" value="RRM2_NsCP33_like"/>
    <property type="match status" value="1"/>
</dbReference>
<dbReference type="PANTHER" id="PTHR48027">
    <property type="entry name" value="HETEROGENEOUS NUCLEAR RIBONUCLEOPROTEIN 87F-RELATED"/>
    <property type="match status" value="1"/>
</dbReference>
<feature type="region of interest" description="Disordered" evidence="3">
    <location>
        <begin position="246"/>
        <end position="294"/>
    </location>
</feature>
<feature type="domain" description="RRM" evidence="4">
    <location>
        <begin position="40"/>
        <end position="118"/>
    </location>
</feature>
<organism evidence="5 6">
    <name type="scientific">Rhamnella rubrinervis</name>
    <dbReference type="NCBI Taxonomy" id="2594499"/>
    <lineage>
        <taxon>Eukaryota</taxon>
        <taxon>Viridiplantae</taxon>
        <taxon>Streptophyta</taxon>
        <taxon>Embryophyta</taxon>
        <taxon>Tracheophyta</taxon>
        <taxon>Spermatophyta</taxon>
        <taxon>Magnoliopsida</taxon>
        <taxon>eudicotyledons</taxon>
        <taxon>Gunneridae</taxon>
        <taxon>Pentapetalae</taxon>
        <taxon>rosids</taxon>
        <taxon>fabids</taxon>
        <taxon>Rosales</taxon>
        <taxon>Rhamnaceae</taxon>
        <taxon>rhamnoid group</taxon>
        <taxon>Rhamneae</taxon>
        <taxon>Rhamnella</taxon>
    </lineage>
</organism>
<gene>
    <name evidence="5" type="ORF">FNV43_RR20820</name>
</gene>
<dbReference type="EMBL" id="VOIH02000009">
    <property type="protein sequence ID" value="KAF3438064.1"/>
    <property type="molecule type" value="Genomic_DNA"/>
</dbReference>
<evidence type="ECO:0000313" key="6">
    <source>
        <dbReference type="Proteomes" id="UP000796880"/>
    </source>
</evidence>
<proteinExistence type="predicted"/>
<sequence length="294" mass="29321">MALFSKLGNILRQTSNKQISNELRSSSPSIFQAIRCMSSSKLFIGGISYQTDEQSLREAFAKYGEVVDARIIVDRDTGRSRGFGFITYTSSEEASSAIQALDGQDLHGRRVRVNYATDRRSSFGGGGGDGYGGGGYGGGGYGGGGYGGGGYGGGGGGYGGGGGGYGRETYSGGGGGYNTAGNYGGGGDGFSSGGNFSSNYGGSGNTSGSYEGGNGVGYSSGNFANTSESGGFGSSGNFGTGGFDGNVGPGFGGGDQIASNESAGIGGGIEDNNQDDSLDGNYRDDDDSDYAKRA</sequence>
<keyword evidence="6" id="KW-1185">Reference proteome</keyword>
<dbReference type="SUPFAM" id="SSF54928">
    <property type="entry name" value="RNA-binding domain, RBD"/>
    <property type="match status" value="1"/>
</dbReference>
<dbReference type="InterPro" id="IPR035979">
    <property type="entry name" value="RBD_domain_sf"/>
</dbReference>
<feature type="compositionally biased region" description="Acidic residues" evidence="3">
    <location>
        <begin position="272"/>
        <end position="288"/>
    </location>
</feature>
<reference evidence="5" key="1">
    <citation type="submission" date="2020-03" db="EMBL/GenBank/DDBJ databases">
        <title>A high-quality chromosome-level genome assembly of a woody plant with both climbing and erect habits, Rhamnella rubrinervis.</title>
        <authorList>
            <person name="Lu Z."/>
            <person name="Yang Y."/>
            <person name="Zhu X."/>
            <person name="Sun Y."/>
        </authorList>
    </citation>
    <scope>NUCLEOTIDE SEQUENCE</scope>
    <source>
        <strain evidence="5">BYM</strain>
        <tissue evidence="5">Leaf</tissue>
    </source>
</reference>
<dbReference type="InterPro" id="IPR048289">
    <property type="entry name" value="RRM2_NsCP33-like"/>
</dbReference>
<dbReference type="AlphaFoldDB" id="A0A8K0E1W6"/>
<dbReference type="InterPro" id="IPR052462">
    <property type="entry name" value="SLIRP/GR-RBP-like"/>
</dbReference>
<dbReference type="Gene3D" id="3.30.70.330">
    <property type="match status" value="1"/>
</dbReference>
<evidence type="ECO:0000313" key="5">
    <source>
        <dbReference type="EMBL" id="KAF3438064.1"/>
    </source>
</evidence>
<feature type="compositionally biased region" description="Gly residues" evidence="3">
    <location>
        <begin position="246"/>
        <end position="255"/>
    </location>
</feature>
<dbReference type="InterPro" id="IPR000504">
    <property type="entry name" value="RRM_dom"/>
</dbReference>
<accession>A0A8K0E1W6</accession>
<dbReference type="SMART" id="SM00360">
    <property type="entry name" value="RRM"/>
    <property type="match status" value="1"/>
</dbReference>
<evidence type="ECO:0000256" key="2">
    <source>
        <dbReference type="PROSITE-ProRule" id="PRU00176"/>
    </source>
</evidence>
<evidence type="ECO:0000256" key="1">
    <source>
        <dbReference type="ARBA" id="ARBA00022884"/>
    </source>
</evidence>
<dbReference type="Pfam" id="PF00076">
    <property type="entry name" value="RRM_1"/>
    <property type="match status" value="1"/>
</dbReference>
<dbReference type="PRINTS" id="PR01228">
    <property type="entry name" value="EGGSHELL"/>
</dbReference>
<evidence type="ECO:0000259" key="4">
    <source>
        <dbReference type="PROSITE" id="PS50102"/>
    </source>
</evidence>
<evidence type="ECO:0000256" key="3">
    <source>
        <dbReference type="SAM" id="MobiDB-lite"/>
    </source>
</evidence>